<protein>
    <recommendedName>
        <fullName evidence="4">BTB domain-containing protein</fullName>
    </recommendedName>
</protein>
<proteinExistence type="predicted"/>
<sequence>MSETASPTTRRRSPSPEQSLDSDIQPPARRRRLDSVDSKDWQLGSTGFLIEDPTFSAMDYRICFLQVENHLFQIHLHHLLSDETSVFRDMLLLPDGASAVQGFHRDTPISLTGDTLDEIRAFHASAYTSVKKLAKSFEIDDMEMLVRAGLFSHKYGMTTFCDFALVAIHKITAESSLTSCSRSTIHDLLRLTWLCGPDRYNARGTSEFDIREFGRQCYVDFFRRQPSAENLVEMIAIAEQFDIRQLVGQLYYIYLCRLTISDPGHTFDAGPVFFTFPQDLSDLHRARLLTGYWSLTQCWNHFAKTAPRLPVPCSPPPKGTLTIAYPAGLLSGRGLPVTMRFSP</sequence>
<evidence type="ECO:0000256" key="1">
    <source>
        <dbReference type="SAM" id="MobiDB-lite"/>
    </source>
</evidence>
<gene>
    <name evidence="2" type="ORF">B0H15DRAFT_1026342</name>
</gene>
<keyword evidence="3" id="KW-1185">Reference proteome</keyword>
<feature type="region of interest" description="Disordered" evidence="1">
    <location>
        <begin position="1"/>
        <end position="36"/>
    </location>
</feature>
<evidence type="ECO:0000313" key="3">
    <source>
        <dbReference type="Proteomes" id="UP001222325"/>
    </source>
</evidence>
<dbReference type="EMBL" id="JARJCN010000076">
    <property type="protein sequence ID" value="KAJ7077000.1"/>
    <property type="molecule type" value="Genomic_DNA"/>
</dbReference>
<dbReference type="AlphaFoldDB" id="A0AAD6TSV0"/>
<name>A0AAD6TSV0_9AGAR</name>
<dbReference type="Proteomes" id="UP001222325">
    <property type="component" value="Unassembled WGS sequence"/>
</dbReference>
<accession>A0AAD6TSV0</accession>
<evidence type="ECO:0008006" key="4">
    <source>
        <dbReference type="Google" id="ProtNLM"/>
    </source>
</evidence>
<evidence type="ECO:0000313" key="2">
    <source>
        <dbReference type="EMBL" id="KAJ7077000.1"/>
    </source>
</evidence>
<reference evidence="2" key="1">
    <citation type="submission" date="2023-03" db="EMBL/GenBank/DDBJ databases">
        <title>Massive genome expansion in bonnet fungi (Mycena s.s.) driven by repeated elements and novel gene families across ecological guilds.</title>
        <authorList>
            <consortium name="Lawrence Berkeley National Laboratory"/>
            <person name="Harder C.B."/>
            <person name="Miyauchi S."/>
            <person name="Viragh M."/>
            <person name="Kuo A."/>
            <person name="Thoen E."/>
            <person name="Andreopoulos B."/>
            <person name="Lu D."/>
            <person name="Skrede I."/>
            <person name="Drula E."/>
            <person name="Henrissat B."/>
            <person name="Morin E."/>
            <person name="Kohler A."/>
            <person name="Barry K."/>
            <person name="LaButti K."/>
            <person name="Morin E."/>
            <person name="Salamov A."/>
            <person name="Lipzen A."/>
            <person name="Mereny Z."/>
            <person name="Hegedus B."/>
            <person name="Baldrian P."/>
            <person name="Stursova M."/>
            <person name="Weitz H."/>
            <person name="Taylor A."/>
            <person name="Grigoriev I.V."/>
            <person name="Nagy L.G."/>
            <person name="Martin F."/>
            <person name="Kauserud H."/>
        </authorList>
    </citation>
    <scope>NUCLEOTIDE SEQUENCE</scope>
    <source>
        <strain evidence="2">CBHHK173m</strain>
    </source>
</reference>
<organism evidence="2 3">
    <name type="scientific">Mycena belliarum</name>
    <dbReference type="NCBI Taxonomy" id="1033014"/>
    <lineage>
        <taxon>Eukaryota</taxon>
        <taxon>Fungi</taxon>
        <taxon>Dikarya</taxon>
        <taxon>Basidiomycota</taxon>
        <taxon>Agaricomycotina</taxon>
        <taxon>Agaricomycetes</taxon>
        <taxon>Agaricomycetidae</taxon>
        <taxon>Agaricales</taxon>
        <taxon>Marasmiineae</taxon>
        <taxon>Mycenaceae</taxon>
        <taxon>Mycena</taxon>
    </lineage>
</organism>
<comment type="caution">
    <text evidence="2">The sequence shown here is derived from an EMBL/GenBank/DDBJ whole genome shotgun (WGS) entry which is preliminary data.</text>
</comment>